<dbReference type="GO" id="GO:0008757">
    <property type="term" value="F:S-adenosylmethionine-dependent methyltransferase activity"/>
    <property type="evidence" value="ECO:0007669"/>
    <property type="project" value="InterPro"/>
</dbReference>
<dbReference type="CDD" id="cd02440">
    <property type="entry name" value="AdoMet_MTases"/>
    <property type="match status" value="1"/>
</dbReference>
<dbReference type="Gene3D" id="3.40.50.150">
    <property type="entry name" value="Vaccinia Virus protein VP39"/>
    <property type="match status" value="1"/>
</dbReference>
<keyword evidence="5" id="KW-0949">S-adenosyl-L-methionine</keyword>
<evidence type="ECO:0000256" key="5">
    <source>
        <dbReference type="ARBA" id="ARBA00022691"/>
    </source>
</evidence>
<evidence type="ECO:0000313" key="7">
    <source>
        <dbReference type="EMBL" id="RAK59830.1"/>
    </source>
</evidence>
<dbReference type="SUPFAM" id="SSF53335">
    <property type="entry name" value="S-adenosyl-L-methionine-dependent methyltransferases"/>
    <property type="match status" value="1"/>
</dbReference>
<dbReference type="PANTHER" id="PTHR47816:SF4">
    <property type="entry name" value="RIBOSOMAL RNA SMALL SUBUNIT METHYLTRANSFERASE C"/>
    <property type="match status" value="1"/>
</dbReference>
<organism evidence="7 8">
    <name type="scientific">Phenylobacterium hankyongense</name>
    <dbReference type="NCBI Taxonomy" id="1813876"/>
    <lineage>
        <taxon>Bacteria</taxon>
        <taxon>Pseudomonadati</taxon>
        <taxon>Pseudomonadota</taxon>
        <taxon>Alphaproteobacteria</taxon>
        <taxon>Caulobacterales</taxon>
        <taxon>Caulobacteraceae</taxon>
        <taxon>Phenylobacterium</taxon>
    </lineage>
</organism>
<keyword evidence="2" id="KW-0698">rRNA processing</keyword>
<dbReference type="PROSITE" id="PS00092">
    <property type="entry name" value="N6_MTASE"/>
    <property type="match status" value="1"/>
</dbReference>
<evidence type="ECO:0000313" key="8">
    <source>
        <dbReference type="Proteomes" id="UP000249842"/>
    </source>
</evidence>
<dbReference type="EMBL" id="QFYP01000001">
    <property type="protein sequence ID" value="RAK59830.1"/>
    <property type="molecule type" value="Genomic_DNA"/>
</dbReference>
<feature type="domain" description="Methyltransferase small" evidence="6">
    <location>
        <begin position="71"/>
        <end position="186"/>
    </location>
</feature>
<evidence type="ECO:0000259" key="6">
    <source>
        <dbReference type="Pfam" id="PF05175"/>
    </source>
</evidence>
<keyword evidence="1" id="KW-0963">Cytoplasm</keyword>
<reference evidence="8" key="1">
    <citation type="submission" date="2018-05" db="EMBL/GenBank/DDBJ databases">
        <authorList>
            <person name="Li X."/>
        </authorList>
    </citation>
    <scope>NUCLEOTIDE SEQUENCE [LARGE SCALE GENOMIC DNA]</scope>
    <source>
        <strain evidence="8">HKS-05</strain>
    </source>
</reference>
<evidence type="ECO:0000256" key="1">
    <source>
        <dbReference type="ARBA" id="ARBA00022490"/>
    </source>
</evidence>
<dbReference type="InterPro" id="IPR007848">
    <property type="entry name" value="Small_mtfrase_dom"/>
</dbReference>
<comment type="caution">
    <text evidence="7">The sequence shown here is derived from an EMBL/GenBank/DDBJ whole genome shotgun (WGS) entry which is preliminary data.</text>
</comment>
<dbReference type="GO" id="GO:0008170">
    <property type="term" value="F:N-methyltransferase activity"/>
    <property type="evidence" value="ECO:0007669"/>
    <property type="project" value="UniProtKB-ARBA"/>
</dbReference>
<dbReference type="GO" id="GO:0032259">
    <property type="term" value="P:methylation"/>
    <property type="evidence" value="ECO:0007669"/>
    <property type="project" value="UniProtKB-KW"/>
</dbReference>
<keyword evidence="8" id="KW-1185">Reference proteome</keyword>
<protein>
    <submittedName>
        <fullName evidence="7">SAM-dependent methyltransferase</fullName>
    </submittedName>
</protein>
<proteinExistence type="predicted"/>
<keyword evidence="3 7" id="KW-0489">Methyltransferase</keyword>
<gene>
    <name evidence="7" type="ORF">DJ021_08435</name>
</gene>
<evidence type="ECO:0000256" key="4">
    <source>
        <dbReference type="ARBA" id="ARBA00022679"/>
    </source>
</evidence>
<dbReference type="GO" id="GO:0003676">
    <property type="term" value="F:nucleic acid binding"/>
    <property type="evidence" value="ECO:0007669"/>
    <property type="project" value="InterPro"/>
</dbReference>
<dbReference type="PANTHER" id="PTHR47816">
    <property type="entry name" value="RIBOSOMAL RNA SMALL SUBUNIT METHYLTRANSFERASE C"/>
    <property type="match status" value="1"/>
</dbReference>
<dbReference type="Pfam" id="PF05175">
    <property type="entry name" value="MTS"/>
    <property type="match status" value="1"/>
</dbReference>
<dbReference type="RefSeq" id="WP_111457123.1">
    <property type="nucleotide sequence ID" value="NZ_QFYP01000001.1"/>
</dbReference>
<dbReference type="OrthoDB" id="9800643at2"/>
<dbReference type="AlphaFoldDB" id="A0A328AXL2"/>
<accession>A0A328AXL2</accession>
<keyword evidence="4 7" id="KW-0808">Transferase</keyword>
<evidence type="ECO:0000256" key="3">
    <source>
        <dbReference type="ARBA" id="ARBA00022603"/>
    </source>
</evidence>
<name>A0A328AXL2_9CAUL</name>
<dbReference type="GO" id="GO:0006364">
    <property type="term" value="P:rRNA processing"/>
    <property type="evidence" value="ECO:0007669"/>
    <property type="project" value="UniProtKB-KW"/>
</dbReference>
<evidence type="ECO:0000256" key="2">
    <source>
        <dbReference type="ARBA" id="ARBA00022552"/>
    </source>
</evidence>
<dbReference type="InterPro" id="IPR029063">
    <property type="entry name" value="SAM-dependent_MTases_sf"/>
</dbReference>
<dbReference type="Proteomes" id="UP000249842">
    <property type="component" value="Unassembled WGS sequence"/>
</dbReference>
<dbReference type="InterPro" id="IPR046977">
    <property type="entry name" value="RsmC/RlmG"/>
</dbReference>
<dbReference type="InterPro" id="IPR002052">
    <property type="entry name" value="DNA_methylase_N6_adenine_CS"/>
</dbReference>
<sequence>MGARLFDLMLEGQMLRPSGPGFVSTLAVAAVGRLLFLHTSLRARTPDAVFFGPDSYRFADFIRAEMPTLAAGATILDLGAGSGVGGLVAATLAPQGQLVLSDRNPRALRLAAVNAAFADRAAVLHEGDGAPDQPRSLDLVVANPPYVGGARGPIYSHGGGRRGEAISLRWAAQAMERLAPGGALLLYTGSAIVRGNDPLREGLARACDTAGCDLAYRELDPDVFPSLLLKPAYWGVERIAAVGAVAVRRA</sequence>